<dbReference type="AlphaFoldDB" id="A0A0A0B9Z2"/>
<feature type="transmembrane region" description="Helical" evidence="1">
    <location>
        <begin position="12"/>
        <end position="30"/>
    </location>
</feature>
<evidence type="ECO:0008006" key="4">
    <source>
        <dbReference type="Google" id="ProtNLM"/>
    </source>
</evidence>
<reference evidence="2 3" key="1">
    <citation type="submission" date="2013-10" db="EMBL/GenBank/DDBJ databases">
        <authorList>
            <person name="Wang G."/>
            <person name="Zhuang W."/>
        </authorList>
    </citation>
    <scope>NUCLEOTIDE SEQUENCE [LARGE SCALE GENOMIC DNA]</scope>
    <source>
        <strain evidence="2 3">DSM 20118</strain>
    </source>
</reference>
<evidence type="ECO:0000256" key="1">
    <source>
        <dbReference type="SAM" id="Phobius"/>
    </source>
</evidence>
<keyword evidence="1" id="KW-1133">Transmembrane helix</keyword>
<keyword evidence="1" id="KW-0472">Membrane</keyword>
<feature type="transmembrane region" description="Helical" evidence="1">
    <location>
        <begin position="113"/>
        <end position="136"/>
    </location>
</feature>
<proteinExistence type="predicted"/>
<keyword evidence="1" id="KW-0812">Transmembrane</keyword>
<evidence type="ECO:0000313" key="2">
    <source>
        <dbReference type="EMBL" id="KGM02659.1"/>
    </source>
</evidence>
<accession>A0A0A0B9Z2</accession>
<gene>
    <name evidence="2" type="ORF">Q760_12370</name>
</gene>
<name>A0A0A0B9Z2_9CELL</name>
<feature type="transmembrane region" description="Helical" evidence="1">
    <location>
        <begin position="79"/>
        <end position="101"/>
    </location>
</feature>
<dbReference type="EMBL" id="AXNT01000040">
    <property type="protein sequence ID" value="KGM02659.1"/>
    <property type="molecule type" value="Genomic_DNA"/>
</dbReference>
<comment type="caution">
    <text evidence="2">The sequence shown here is derived from an EMBL/GenBank/DDBJ whole genome shotgun (WGS) entry which is preliminary data.</text>
</comment>
<dbReference type="Proteomes" id="UP000029833">
    <property type="component" value="Unassembled WGS sequence"/>
</dbReference>
<organism evidence="2 3">
    <name type="scientific">Cellulomonas cellasea DSM 20118</name>
    <dbReference type="NCBI Taxonomy" id="1408250"/>
    <lineage>
        <taxon>Bacteria</taxon>
        <taxon>Bacillati</taxon>
        <taxon>Actinomycetota</taxon>
        <taxon>Actinomycetes</taxon>
        <taxon>Micrococcales</taxon>
        <taxon>Cellulomonadaceae</taxon>
        <taxon>Cellulomonas</taxon>
    </lineage>
</organism>
<sequence length="137" mass="14003">MIELTEAARTTAGIVALTVVAIESGGYFLVRVGTGKVPVTEFQRGFYRAGHAHAGVLVTLGLVCLLLGEATTLDGYARWLAQTGVLVAAVVMPAGFFLSALGRGRERPSPWVALLPVGAVVLAAGVATLGIGLLTAS</sequence>
<dbReference type="RefSeq" id="WP_034628166.1">
    <property type="nucleotide sequence ID" value="NZ_AXNT01000040.1"/>
</dbReference>
<protein>
    <recommendedName>
        <fullName evidence="4">Integral membrane protein</fullName>
    </recommendedName>
</protein>
<feature type="transmembrane region" description="Helical" evidence="1">
    <location>
        <begin position="50"/>
        <end position="67"/>
    </location>
</feature>
<dbReference type="STRING" id="1408250.Q760_12370"/>
<evidence type="ECO:0000313" key="3">
    <source>
        <dbReference type="Proteomes" id="UP000029833"/>
    </source>
</evidence>
<dbReference type="OrthoDB" id="3540634at2"/>
<keyword evidence="3" id="KW-1185">Reference proteome</keyword>